<proteinExistence type="predicted"/>
<organism evidence="1">
    <name type="scientific">Arundo donax</name>
    <name type="common">Giant reed</name>
    <name type="synonym">Donax arundinaceus</name>
    <dbReference type="NCBI Taxonomy" id="35708"/>
    <lineage>
        <taxon>Eukaryota</taxon>
        <taxon>Viridiplantae</taxon>
        <taxon>Streptophyta</taxon>
        <taxon>Embryophyta</taxon>
        <taxon>Tracheophyta</taxon>
        <taxon>Spermatophyta</taxon>
        <taxon>Magnoliopsida</taxon>
        <taxon>Liliopsida</taxon>
        <taxon>Poales</taxon>
        <taxon>Poaceae</taxon>
        <taxon>PACMAD clade</taxon>
        <taxon>Arundinoideae</taxon>
        <taxon>Arundineae</taxon>
        <taxon>Arundo</taxon>
    </lineage>
</organism>
<evidence type="ECO:0000313" key="1">
    <source>
        <dbReference type="EMBL" id="JAE35565.1"/>
    </source>
</evidence>
<dbReference type="EMBL" id="GBRH01162331">
    <property type="protein sequence ID" value="JAE35565.1"/>
    <property type="molecule type" value="Transcribed_RNA"/>
</dbReference>
<sequence length="20" mass="2362">MMRFASRTLEMVMQIFAKNG</sequence>
<reference evidence="1" key="2">
    <citation type="journal article" date="2015" name="Data Brief">
        <title>Shoot transcriptome of the giant reed, Arundo donax.</title>
        <authorList>
            <person name="Barrero R.A."/>
            <person name="Guerrero F.D."/>
            <person name="Moolhuijzen P."/>
            <person name="Goolsby J.A."/>
            <person name="Tidwell J."/>
            <person name="Bellgard S.E."/>
            <person name="Bellgard M.I."/>
        </authorList>
    </citation>
    <scope>NUCLEOTIDE SEQUENCE</scope>
    <source>
        <tissue evidence="1">Shoot tissue taken approximately 20 cm above the soil surface</tissue>
    </source>
</reference>
<accession>A0A0A9HEG8</accession>
<reference evidence="1" key="1">
    <citation type="submission" date="2014-09" db="EMBL/GenBank/DDBJ databases">
        <authorList>
            <person name="Magalhaes I.L.F."/>
            <person name="Oliveira U."/>
            <person name="Santos F.R."/>
            <person name="Vidigal T.H.D.A."/>
            <person name="Brescovit A.D."/>
            <person name="Santos A.J."/>
        </authorList>
    </citation>
    <scope>NUCLEOTIDE SEQUENCE</scope>
    <source>
        <tissue evidence="1">Shoot tissue taken approximately 20 cm above the soil surface</tissue>
    </source>
</reference>
<dbReference type="AlphaFoldDB" id="A0A0A9HEG8"/>
<name>A0A0A9HEG8_ARUDO</name>
<protein>
    <submittedName>
        <fullName evidence="1">Uncharacterized protein</fullName>
    </submittedName>
</protein>